<accession>A0A8H3AYC7</accession>
<dbReference type="Pfam" id="PF02558">
    <property type="entry name" value="ApbA"/>
    <property type="match status" value="1"/>
</dbReference>
<dbReference type="GO" id="GO:0005737">
    <property type="term" value="C:cytoplasm"/>
    <property type="evidence" value="ECO:0007669"/>
    <property type="project" value="TreeGrafter"/>
</dbReference>
<dbReference type="InterPro" id="IPR013328">
    <property type="entry name" value="6PGD_dom2"/>
</dbReference>
<sequence>MTSTGTIRVLVVGAGAVGCFYASRLQPGSGVPAVEVSLVCRSNYRAIKERGVILRTRSFGNYTFVPKHVFASVSDASKLFTHLGFNQDLVYPRLKYRSSFGNYTFVPKHVFASVSDASKHKEIWDYIVVTTKALPDVSDDTEVIQPLVTIRKSAIVLIQNGVGVEEPYRKRFPENPILSAVTVISAEQVEPGVIVQNRWTRISIGPYTDGIGKDEKPEYNRLFVQLLKNGGVKDAEEYGENDLQMVRWHKIAINASMNPSSVLSNGTGNARMSKDPELRHHLRETMLEVFRAAEAVLGRPIPSHLAPADKILVSTERNTGGKPSMLLDWERGAAMELEVILGNPIRLAKAKGVDMPRLQSMYALLKMAQTRRDEKKSNNKAKL</sequence>
<dbReference type="PANTHER" id="PTHR21708">
    <property type="entry name" value="PROBABLE 2-DEHYDROPANTOATE 2-REDUCTASE"/>
    <property type="match status" value="1"/>
</dbReference>
<dbReference type="InterPro" id="IPR008927">
    <property type="entry name" value="6-PGluconate_DH-like_C_sf"/>
</dbReference>
<dbReference type="Proteomes" id="UP000663861">
    <property type="component" value="Unassembled WGS sequence"/>
</dbReference>
<dbReference type="SUPFAM" id="SSF48179">
    <property type="entry name" value="6-phosphogluconate dehydrogenase C-terminal domain-like"/>
    <property type="match status" value="1"/>
</dbReference>
<dbReference type="InterPro" id="IPR051402">
    <property type="entry name" value="KPR-Related"/>
</dbReference>
<evidence type="ECO:0000313" key="3">
    <source>
        <dbReference type="EMBL" id="CAE6443209.1"/>
    </source>
</evidence>
<proteinExistence type="predicted"/>
<organism evidence="3 4">
    <name type="scientific">Rhizoctonia solani</name>
    <dbReference type="NCBI Taxonomy" id="456999"/>
    <lineage>
        <taxon>Eukaryota</taxon>
        <taxon>Fungi</taxon>
        <taxon>Dikarya</taxon>
        <taxon>Basidiomycota</taxon>
        <taxon>Agaricomycotina</taxon>
        <taxon>Agaricomycetes</taxon>
        <taxon>Cantharellales</taxon>
        <taxon>Ceratobasidiaceae</taxon>
        <taxon>Rhizoctonia</taxon>
    </lineage>
</organism>
<dbReference type="PANTHER" id="PTHR21708:SF26">
    <property type="entry name" value="2-DEHYDROPANTOATE 2-REDUCTASE"/>
    <property type="match status" value="1"/>
</dbReference>
<feature type="domain" description="Ketopantoate reductase N-terminal" evidence="1">
    <location>
        <begin position="9"/>
        <end position="207"/>
    </location>
</feature>
<evidence type="ECO:0000259" key="2">
    <source>
        <dbReference type="Pfam" id="PF08546"/>
    </source>
</evidence>
<evidence type="ECO:0008006" key="5">
    <source>
        <dbReference type="Google" id="ProtNLM"/>
    </source>
</evidence>
<dbReference type="EMBL" id="CAJMWY010000675">
    <property type="protein sequence ID" value="CAE6443209.1"/>
    <property type="molecule type" value="Genomic_DNA"/>
</dbReference>
<feature type="domain" description="Ketopantoate reductase C-terminal" evidence="2">
    <location>
        <begin position="243"/>
        <end position="368"/>
    </location>
</feature>
<dbReference type="InterPro" id="IPR013752">
    <property type="entry name" value="KPA_reductase"/>
</dbReference>
<name>A0A8H3AYC7_9AGAM</name>
<dbReference type="AlphaFoldDB" id="A0A8H3AYC7"/>
<dbReference type="FunFam" id="1.10.1040.10:FF:000017">
    <property type="entry name" value="2-dehydropantoate 2-reductase"/>
    <property type="match status" value="1"/>
</dbReference>
<evidence type="ECO:0000259" key="1">
    <source>
        <dbReference type="Pfam" id="PF02558"/>
    </source>
</evidence>
<dbReference type="Gene3D" id="1.10.1040.10">
    <property type="entry name" value="N-(1-d-carboxylethyl)-l-norvaline Dehydrogenase, domain 2"/>
    <property type="match status" value="1"/>
</dbReference>
<gene>
    <name evidence="3" type="ORF">RDB_LOCUS43329</name>
</gene>
<dbReference type="Pfam" id="PF08546">
    <property type="entry name" value="ApbA_C"/>
    <property type="match status" value="1"/>
</dbReference>
<dbReference type="Gene3D" id="3.40.50.720">
    <property type="entry name" value="NAD(P)-binding Rossmann-like Domain"/>
    <property type="match status" value="2"/>
</dbReference>
<protein>
    <recommendedName>
        <fullName evidence="5">2-dehydropantoate 2-reductase</fullName>
    </recommendedName>
</protein>
<evidence type="ECO:0000313" key="4">
    <source>
        <dbReference type="Proteomes" id="UP000663861"/>
    </source>
</evidence>
<dbReference type="InterPro" id="IPR013332">
    <property type="entry name" value="KPR_N"/>
</dbReference>
<comment type="caution">
    <text evidence="3">The sequence shown here is derived from an EMBL/GenBank/DDBJ whole genome shotgun (WGS) entry which is preliminary data.</text>
</comment>
<reference evidence="3" key="1">
    <citation type="submission" date="2021-01" db="EMBL/GenBank/DDBJ databases">
        <authorList>
            <person name="Kaushik A."/>
        </authorList>
    </citation>
    <scope>NUCLEOTIDE SEQUENCE</scope>
    <source>
        <strain evidence="3">AG4-RS23</strain>
    </source>
</reference>